<dbReference type="Gene3D" id="1.20.1090.10">
    <property type="entry name" value="Dehydroquinate synthase-like - alpha domain"/>
    <property type="match status" value="1"/>
</dbReference>
<dbReference type="EMBL" id="JAHLFG010000009">
    <property type="protein sequence ID" value="MBU3826060.1"/>
    <property type="molecule type" value="Genomic_DNA"/>
</dbReference>
<dbReference type="SUPFAM" id="SSF56796">
    <property type="entry name" value="Dehydroquinate synthase-like"/>
    <property type="match status" value="1"/>
</dbReference>
<comment type="caution">
    <text evidence="5">The sequence shown here is derived from an EMBL/GenBank/DDBJ whole genome shotgun (WGS) entry which is preliminary data.</text>
</comment>
<protein>
    <submittedName>
        <fullName evidence="5">Phosphonoacetaldehyde reductase</fullName>
    </submittedName>
</protein>
<name>A0A9E2KL67_9GAMM</name>
<sequence>MQHYYNPVEVYQGAGVLEKLPQVLHNLCVASQGEVLLIAWSEQVLHDPVINALIAGEHGLKVHPLIFSVSNPSVQDLLALYEQSVNLNIAAIVGIGGGSVLDVAKSLCCIHGLKLNNVDELRTAIASKSFAAQFLPWVGIPTTAGTGSEVTCWATIWDPELNVKRSVESPLNYAKVALVDTNLSATLPLPLAVSSALDAAAHAIESYWARGSNFVSRGLALEAIATIMENIDGLFAHDFNAHDAMARGSLLAGLSFSNTKTTACHSLSYPLTMHYHIPHGVAVSLLLAPVLNINLKAIPEPQPLLQALRVKDATELQARITSLLERAQIKPRLSLWGAKEEDLAAIAPQCITKGRADNNPVDLDIATITQILHTIY</sequence>
<dbReference type="CDD" id="cd08182">
    <property type="entry name" value="HEPD"/>
    <property type="match status" value="1"/>
</dbReference>
<dbReference type="InterPro" id="IPR035873">
    <property type="entry name" value="PhpC"/>
</dbReference>
<dbReference type="Pfam" id="PF00465">
    <property type="entry name" value="Fe-ADH"/>
    <property type="match status" value="1"/>
</dbReference>
<evidence type="ECO:0000259" key="3">
    <source>
        <dbReference type="Pfam" id="PF00465"/>
    </source>
</evidence>
<comment type="similarity">
    <text evidence="1">Belongs to the iron-containing alcohol dehydrogenase family.</text>
</comment>
<dbReference type="GO" id="GO:0004022">
    <property type="term" value="F:alcohol dehydrogenase (NAD+) activity"/>
    <property type="evidence" value="ECO:0007669"/>
    <property type="project" value="TreeGrafter"/>
</dbReference>
<reference evidence="5" key="1">
    <citation type="journal article" date="2021" name="PeerJ">
        <title>Extensive microbial diversity within the chicken gut microbiome revealed by metagenomics and culture.</title>
        <authorList>
            <person name="Gilroy R."/>
            <person name="Ravi A."/>
            <person name="Getino M."/>
            <person name="Pursley I."/>
            <person name="Horton D.L."/>
            <person name="Alikhan N.F."/>
            <person name="Baker D."/>
            <person name="Gharbi K."/>
            <person name="Hall N."/>
            <person name="Watson M."/>
            <person name="Adriaenssens E.M."/>
            <person name="Foster-Nyarko E."/>
            <person name="Jarju S."/>
            <person name="Secka A."/>
            <person name="Antonio M."/>
            <person name="Oren A."/>
            <person name="Chaudhuri R.R."/>
            <person name="La Ragione R."/>
            <person name="Hildebrand F."/>
            <person name="Pallen M.J."/>
        </authorList>
    </citation>
    <scope>NUCLEOTIDE SEQUENCE</scope>
    <source>
        <strain evidence="5">687</strain>
    </source>
</reference>
<organism evidence="5 6">
    <name type="scientific">Candidatus Anaerobiospirillum merdipullorum</name>
    <dbReference type="NCBI Taxonomy" id="2838450"/>
    <lineage>
        <taxon>Bacteria</taxon>
        <taxon>Pseudomonadati</taxon>
        <taxon>Pseudomonadota</taxon>
        <taxon>Gammaproteobacteria</taxon>
        <taxon>Aeromonadales</taxon>
        <taxon>Succinivibrionaceae</taxon>
        <taxon>Anaerobiospirillum</taxon>
    </lineage>
</organism>
<proteinExistence type="inferred from homology"/>
<dbReference type="Gene3D" id="3.40.50.1970">
    <property type="match status" value="1"/>
</dbReference>
<reference evidence="5" key="2">
    <citation type="submission" date="2021-04" db="EMBL/GenBank/DDBJ databases">
        <authorList>
            <person name="Gilroy R."/>
        </authorList>
    </citation>
    <scope>NUCLEOTIDE SEQUENCE</scope>
    <source>
        <strain evidence="5">687</strain>
    </source>
</reference>
<evidence type="ECO:0000256" key="2">
    <source>
        <dbReference type="ARBA" id="ARBA00023002"/>
    </source>
</evidence>
<evidence type="ECO:0000313" key="5">
    <source>
        <dbReference type="EMBL" id="MBU3826060.1"/>
    </source>
</evidence>
<dbReference type="GO" id="GO:0046872">
    <property type="term" value="F:metal ion binding"/>
    <property type="evidence" value="ECO:0007669"/>
    <property type="project" value="InterPro"/>
</dbReference>
<dbReference type="Proteomes" id="UP000824150">
    <property type="component" value="Unassembled WGS sequence"/>
</dbReference>
<dbReference type="PANTHER" id="PTHR11496">
    <property type="entry name" value="ALCOHOL DEHYDROGENASE"/>
    <property type="match status" value="1"/>
</dbReference>
<gene>
    <name evidence="5" type="ORF">IAA31_01000</name>
</gene>
<feature type="domain" description="Alcohol dehydrogenase iron-type/glycerol dehydrogenase GldA" evidence="3">
    <location>
        <begin position="7"/>
        <end position="181"/>
    </location>
</feature>
<dbReference type="InterPro" id="IPR001670">
    <property type="entry name" value="ADH_Fe/GldA"/>
</dbReference>
<dbReference type="InterPro" id="IPR056798">
    <property type="entry name" value="ADH_Fe_C"/>
</dbReference>
<evidence type="ECO:0000313" key="6">
    <source>
        <dbReference type="Proteomes" id="UP000824150"/>
    </source>
</evidence>
<dbReference type="AlphaFoldDB" id="A0A9E2KL67"/>
<keyword evidence="2" id="KW-0560">Oxidoreductase</keyword>
<accession>A0A9E2KL67</accession>
<evidence type="ECO:0000259" key="4">
    <source>
        <dbReference type="Pfam" id="PF25137"/>
    </source>
</evidence>
<dbReference type="Pfam" id="PF25137">
    <property type="entry name" value="ADH_Fe_C"/>
    <property type="match status" value="1"/>
</dbReference>
<dbReference type="PANTHER" id="PTHR11496:SF102">
    <property type="entry name" value="ALCOHOL DEHYDROGENASE 4"/>
    <property type="match status" value="1"/>
</dbReference>
<feature type="domain" description="Fe-containing alcohol dehydrogenase-like C-terminal" evidence="4">
    <location>
        <begin position="193"/>
        <end position="376"/>
    </location>
</feature>
<evidence type="ECO:0000256" key="1">
    <source>
        <dbReference type="ARBA" id="ARBA00007358"/>
    </source>
</evidence>
<dbReference type="InterPro" id="IPR039697">
    <property type="entry name" value="Alcohol_dehydrogenase_Fe"/>
</dbReference>
<dbReference type="GO" id="GO:0017000">
    <property type="term" value="P:antibiotic biosynthetic process"/>
    <property type="evidence" value="ECO:0007669"/>
    <property type="project" value="InterPro"/>
</dbReference>